<keyword evidence="5" id="KW-0732">Signal</keyword>
<keyword evidence="8" id="KW-1185">Reference proteome</keyword>
<proteinExistence type="inferred from homology"/>
<keyword evidence="4 6" id="KW-0964">Secreted</keyword>
<dbReference type="AlphaFoldDB" id="A0A565CBS8"/>
<dbReference type="Pfam" id="PF05938">
    <property type="entry name" value="Self-incomp_S1"/>
    <property type="match status" value="1"/>
</dbReference>
<evidence type="ECO:0000256" key="4">
    <source>
        <dbReference type="ARBA" id="ARBA00022525"/>
    </source>
</evidence>
<accession>A0A565CBS8</accession>
<dbReference type="GO" id="GO:0005576">
    <property type="term" value="C:extracellular region"/>
    <property type="evidence" value="ECO:0007669"/>
    <property type="project" value="UniProtKB-SubCell"/>
</dbReference>
<organism evidence="7 8">
    <name type="scientific">Arabis nemorensis</name>
    <dbReference type="NCBI Taxonomy" id="586526"/>
    <lineage>
        <taxon>Eukaryota</taxon>
        <taxon>Viridiplantae</taxon>
        <taxon>Streptophyta</taxon>
        <taxon>Embryophyta</taxon>
        <taxon>Tracheophyta</taxon>
        <taxon>Spermatophyta</taxon>
        <taxon>Magnoliopsida</taxon>
        <taxon>eudicotyledons</taxon>
        <taxon>Gunneridae</taxon>
        <taxon>Pentapetalae</taxon>
        <taxon>rosids</taxon>
        <taxon>malvids</taxon>
        <taxon>Brassicales</taxon>
        <taxon>Brassicaceae</taxon>
        <taxon>Arabideae</taxon>
        <taxon>Arabis</taxon>
    </lineage>
</organism>
<keyword evidence="3 6" id="KW-0713">Self-incompatibility</keyword>
<dbReference type="EMBL" id="CABITT030000007">
    <property type="protein sequence ID" value="VVB11001.1"/>
    <property type="molecule type" value="Genomic_DNA"/>
</dbReference>
<sequence>MGFGLKIRSRFRLANIFVCCLFIASTYIPSATLAARFEIRNEISRYPGRDRHLSVKCWSANNKLGMHDLKPGQSKSWSFTPVFIKIPFIYTYFECIFFTAFGSPYGQTLTVFAGERKFRWQCDNPEEEECIWVVKREGLYLRKITRDIKGQRLYEDDFRMPWIGGTNYHPVKENT</sequence>
<dbReference type="OrthoDB" id="1021310at2759"/>
<evidence type="ECO:0000313" key="7">
    <source>
        <dbReference type="EMBL" id="VVB11001.1"/>
    </source>
</evidence>
<dbReference type="Proteomes" id="UP000489600">
    <property type="component" value="Unassembled WGS sequence"/>
</dbReference>
<dbReference type="InterPro" id="IPR010264">
    <property type="entry name" value="Self-incomp_S1"/>
</dbReference>
<dbReference type="PANTHER" id="PTHR31232:SF83">
    <property type="entry name" value="S-PROTEIN HOMOLOG"/>
    <property type="match status" value="1"/>
</dbReference>
<name>A0A565CBS8_9BRAS</name>
<evidence type="ECO:0000256" key="2">
    <source>
        <dbReference type="ARBA" id="ARBA00005581"/>
    </source>
</evidence>
<comment type="subcellular location">
    <subcellularLocation>
        <location evidence="1 6">Secreted</location>
    </subcellularLocation>
</comment>
<evidence type="ECO:0000313" key="8">
    <source>
        <dbReference type="Proteomes" id="UP000489600"/>
    </source>
</evidence>
<reference evidence="7" key="1">
    <citation type="submission" date="2019-07" db="EMBL/GenBank/DDBJ databases">
        <authorList>
            <person name="Dittberner H."/>
        </authorList>
    </citation>
    <scope>NUCLEOTIDE SEQUENCE [LARGE SCALE GENOMIC DNA]</scope>
</reference>
<dbReference type="PANTHER" id="PTHR31232">
    <property type="match status" value="1"/>
</dbReference>
<gene>
    <name evidence="7" type="ORF">ANE_LOCUS21445</name>
</gene>
<comment type="similarity">
    <text evidence="2 6">Belongs to the plant self-incompatibility (S1) protein family.</text>
</comment>
<dbReference type="GO" id="GO:0060320">
    <property type="term" value="P:rejection of self pollen"/>
    <property type="evidence" value="ECO:0007669"/>
    <property type="project" value="UniProtKB-KW"/>
</dbReference>
<comment type="caution">
    <text evidence="7">The sequence shown here is derived from an EMBL/GenBank/DDBJ whole genome shotgun (WGS) entry which is preliminary data.</text>
</comment>
<evidence type="ECO:0000256" key="1">
    <source>
        <dbReference type="ARBA" id="ARBA00004613"/>
    </source>
</evidence>
<evidence type="ECO:0000256" key="3">
    <source>
        <dbReference type="ARBA" id="ARBA00022471"/>
    </source>
</evidence>
<evidence type="ECO:0000256" key="5">
    <source>
        <dbReference type="ARBA" id="ARBA00022729"/>
    </source>
</evidence>
<protein>
    <recommendedName>
        <fullName evidence="6">S-protein homolog</fullName>
    </recommendedName>
</protein>
<evidence type="ECO:0000256" key="6">
    <source>
        <dbReference type="RuleBase" id="RU367044"/>
    </source>
</evidence>